<dbReference type="Gene3D" id="2.40.128.340">
    <property type="match status" value="4"/>
</dbReference>
<dbReference type="InterPro" id="IPR013517">
    <property type="entry name" value="FG-GAP"/>
</dbReference>
<sequence>MGIISAVVVCALIGPQAGVGSASAVVEGEASAGGASTLDAGDPTGFPAVGSASAQSGDGVRISTVRAAAARAPRHDYNGDGRSDMVAWYDYSDGSDGMRAFLAGADGSFPEPNRGWEAAAGNYWAEHMKRVTGDFNGDGIGDVAAFYGYDDGRVSLLTWLGKGDGTFAGHFASWTVTPGNWTFDAITAEAGDFDGDGRDDIAAWYDYRNGDDKLFTFLADADGGFGTPFSSFARSAADGWEVQRMKFATGDFDGDGRDDIGVMDSYTAGTVRLMAFTAKADGGFNEPVRGWESTGWQFGRVSVHSGDFNGDGRDEFAAWYDYADGHDALIGFDLGADGKFGNRRDLLSAVPGWYERSQMRIVTGDYNGDGRDDLATFYGYSDTRAKAITFIAKADGTLGEALHSWEEPKGWNLDRVHMFEQYSSPPELPVCPVIFGHGGYPTGEKAGERDQVRQPNHPKGLAQQKSWGAGGVEADLQLTKNGTKGVMWHNRTTRGLTGPSAEVTDIWWATGAGQLKGRTIDRGPYAGETVYTFREWLDSAKSQNMAAFVELKGEAGASLLSADASIRETAWKEVIEPIAERASTQKIMIYTGAKNTDLRAELTKRIEAAGLGAALKNFPRWVDSAAVGWEEPPPSASGHYATWQEKLDQFASPASSQPMVTTWTKELKSWLSGKCLPASAPGGGTVIS</sequence>
<proteinExistence type="predicted"/>
<feature type="region of interest" description="Disordered" evidence="2">
    <location>
        <begin position="442"/>
        <end position="466"/>
    </location>
</feature>
<dbReference type="SUPFAM" id="SSF69318">
    <property type="entry name" value="Integrin alpha N-terminal domain"/>
    <property type="match status" value="1"/>
</dbReference>
<dbReference type="GO" id="GO:0008081">
    <property type="term" value="F:phosphoric diester hydrolase activity"/>
    <property type="evidence" value="ECO:0007669"/>
    <property type="project" value="InterPro"/>
</dbReference>
<name>A0AAU3GLH9_9ACTN</name>
<dbReference type="InterPro" id="IPR028994">
    <property type="entry name" value="Integrin_alpha_N"/>
</dbReference>
<dbReference type="SUPFAM" id="SSF51695">
    <property type="entry name" value="PLC-like phosphodiesterases"/>
    <property type="match status" value="1"/>
</dbReference>
<dbReference type="Pfam" id="PF13517">
    <property type="entry name" value="FG-GAP_3"/>
    <property type="match status" value="2"/>
</dbReference>
<dbReference type="AlphaFoldDB" id="A0AAU3GLH9"/>
<dbReference type="InterPro" id="IPR017946">
    <property type="entry name" value="PLC-like_Pdiesterase_TIM-brl"/>
</dbReference>
<dbReference type="GO" id="GO:0006629">
    <property type="term" value="P:lipid metabolic process"/>
    <property type="evidence" value="ECO:0007669"/>
    <property type="project" value="InterPro"/>
</dbReference>
<reference evidence="3" key="1">
    <citation type="submission" date="2022-10" db="EMBL/GenBank/DDBJ databases">
        <title>The complete genomes of actinobacterial strains from the NBC collection.</title>
        <authorList>
            <person name="Joergensen T.S."/>
            <person name="Alvarez Arevalo M."/>
            <person name="Sterndorff E.B."/>
            <person name="Faurdal D."/>
            <person name="Vuksanovic O."/>
            <person name="Mourched A.-S."/>
            <person name="Charusanti P."/>
            <person name="Shaw S."/>
            <person name="Blin K."/>
            <person name="Weber T."/>
        </authorList>
    </citation>
    <scope>NUCLEOTIDE SEQUENCE</scope>
    <source>
        <strain evidence="3">NBC_01401</strain>
    </source>
</reference>
<evidence type="ECO:0000256" key="1">
    <source>
        <dbReference type="ARBA" id="ARBA00022729"/>
    </source>
</evidence>
<evidence type="ECO:0000256" key="2">
    <source>
        <dbReference type="SAM" id="MobiDB-lite"/>
    </source>
</evidence>
<dbReference type="Pfam" id="PF01839">
    <property type="entry name" value="FG-GAP"/>
    <property type="match status" value="1"/>
</dbReference>
<keyword evidence="1" id="KW-0732">Signal</keyword>
<dbReference type="Gene3D" id="3.20.20.190">
    <property type="entry name" value="Phosphatidylinositol (PI) phosphodiesterase"/>
    <property type="match status" value="1"/>
</dbReference>
<evidence type="ECO:0000313" key="3">
    <source>
        <dbReference type="EMBL" id="WTY94077.1"/>
    </source>
</evidence>
<gene>
    <name evidence="3" type="ORF">OG626_03805</name>
</gene>
<dbReference type="EMBL" id="CP109535">
    <property type="protein sequence ID" value="WTY94077.1"/>
    <property type="molecule type" value="Genomic_DNA"/>
</dbReference>
<protein>
    <submittedName>
        <fullName evidence="3">FG-GAP-like repeat-containing protein</fullName>
    </submittedName>
</protein>
<organism evidence="3">
    <name type="scientific">Streptomyces sp. NBC_01401</name>
    <dbReference type="NCBI Taxonomy" id="2903854"/>
    <lineage>
        <taxon>Bacteria</taxon>
        <taxon>Bacillati</taxon>
        <taxon>Actinomycetota</taxon>
        <taxon>Actinomycetes</taxon>
        <taxon>Kitasatosporales</taxon>
        <taxon>Streptomycetaceae</taxon>
        <taxon>Streptomyces</taxon>
    </lineage>
</organism>
<accession>A0AAU3GLH9</accession>